<dbReference type="InterPro" id="IPR026058">
    <property type="entry name" value="LIPIN"/>
</dbReference>
<gene>
    <name evidence="5" type="ORF">ZYGM_003131</name>
</gene>
<dbReference type="OrthoDB" id="4567at2759"/>
<evidence type="ECO:0000313" key="6">
    <source>
        <dbReference type="Proteomes" id="UP000301737"/>
    </source>
</evidence>
<feature type="compositionally biased region" description="Basic and acidic residues" evidence="3">
    <location>
        <begin position="485"/>
        <end position="501"/>
    </location>
</feature>
<evidence type="ECO:0000256" key="2">
    <source>
        <dbReference type="ARBA" id="ARBA00022553"/>
    </source>
</evidence>
<dbReference type="InterPro" id="IPR023214">
    <property type="entry name" value="HAD_sf"/>
</dbReference>
<proteinExistence type="inferred from homology"/>
<feature type="region of interest" description="Disordered" evidence="3">
    <location>
        <begin position="280"/>
        <end position="310"/>
    </location>
</feature>
<feature type="domain" description="LNS2/PITP" evidence="4">
    <location>
        <begin position="362"/>
        <end position="553"/>
    </location>
</feature>
<comment type="caution">
    <text evidence="5">The sequence shown here is derived from an EMBL/GenBank/DDBJ whole genome shotgun (WGS) entry which is preliminary data.</text>
</comment>
<feature type="compositionally biased region" description="Polar residues" evidence="3">
    <location>
        <begin position="104"/>
        <end position="120"/>
    </location>
</feature>
<feature type="compositionally biased region" description="Low complexity" evidence="3">
    <location>
        <begin position="287"/>
        <end position="310"/>
    </location>
</feature>
<dbReference type="Proteomes" id="UP000301737">
    <property type="component" value="Unassembled WGS sequence"/>
</dbReference>
<name>A0A4C2E622_9SACH</name>
<feature type="compositionally biased region" description="Polar residues" evidence="3">
    <location>
        <begin position="655"/>
        <end position="691"/>
    </location>
</feature>
<feature type="compositionally biased region" description="Basic and acidic residues" evidence="3">
    <location>
        <begin position="123"/>
        <end position="139"/>
    </location>
</feature>
<dbReference type="GO" id="GO:0009062">
    <property type="term" value="P:fatty acid catabolic process"/>
    <property type="evidence" value="ECO:0007669"/>
    <property type="project" value="TreeGrafter"/>
</dbReference>
<dbReference type="GO" id="GO:0005634">
    <property type="term" value="C:nucleus"/>
    <property type="evidence" value="ECO:0007669"/>
    <property type="project" value="UniProtKB-ARBA"/>
</dbReference>
<evidence type="ECO:0000256" key="3">
    <source>
        <dbReference type="SAM" id="MobiDB-lite"/>
    </source>
</evidence>
<organism evidence="5 6">
    <name type="scientific">Zygosaccharomyces mellis</name>
    <dbReference type="NCBI Taxonomy" id="42258"/>
    <lineage>
        <taxon>Eukaryota</taxon>
        <taxon>Fungi</taxon>
        <taxon>Dikarya</taxon>
        <taxon>Ascomycota</taxon>
        <taxon>Saccharomycotina</taxon>
        <taxon>Saccharomycetes</taxon>
        <taxon>Saccharomycetales</taxon>
        <taxon>Saccharomycetaceae</taxon>
        <taxon>Zygosaccharomyces</taxon>
    </lineage>
</organism>
<dbReference type="InterPro" id="IPR031315">
    <property type="entry name" value="LNS2/PITP"/>
</dbReference>
<dbReference type="GO" id="GO:0019432">
    <property type="term" value="P:triglyceride biosynthetic process"/>
    <property type="evidence" value="ECO:0007669"/>
    <property type="project" value="TreeGrafter"/>
</dbReference>
<comment type="similarity">
    <text evidence="1">Belongs to the lipin family.</text>
</comment>
<dbReference type="InterPro" id="IPR057124">
    <property type="entry name" value="Ned1-like_M"/>
</dbReference>
<dbReference type="EMBL" id="BIMX01000004">
    <property type="protein sequence ID" value="GCE98179.1"/>
    <property type="molecule type" value="Genomic_DNA"/>
</dbReference>
<feature type="compositionally biased region" description="Polar residues" evidence="3">
    <location>
        <begin position="799"/>
        <end position="808"/>
    </location>
</feature>
<dbReference type="SUPFAM" id="SSF56784">
    <property type="entry name" value="HAD-like"/>
    <property type="match status" value="1"/>
</dbReference>
<feature type="region of interest" description="Disordered" evidence="3">
    <location>
        <begin position="757"/>
        <end position="836"/>
    </location>
</feature>
<keyword evidence="6" id="KW-1185">Reference proteome</keyword>
<dbReference type="SMART" id="SM00775">
    <property type="entry name" value="LNS2"/>
    <property type="match status" value="1"/>
</dbReference>
<dbReference type="InterPro" id="IPR036412">
    <property type="entry name" value="HAD-like_sf"/>
</dbReference>
<feature type="compositionally biased region" description="Acidic residues" evidence="3">
    <location>
        <begin position="637"/>
        <end position="647"/>
    </location>
</feature>
<dbReference type="InterPro" id="IPR007651">
    <property type="entry name" value="Lipin_N"/>
</dbReference>
<evidence type="ECO:0000259" key="4">
    <source>
        <dbReference type="SMART" id="SM00775"/>
    </source>
</evidence>
<reference evidence="5 6" key="1">
    <citation type="submission" date="2019-01" db="EMBL/GenBank/DDBJ databases">
        <title>Draft Genome Sequencing of Zygosaccharomyces mellis Ca-7.</title>
        <authorList>
            <person name="Shiwa Y."/>
            <person name="Kanesaki Y."/>
            <person name="Ishige T."/>
            <person name="Mura K."/>
            <person name="Hori T."/>
            <person name="Tamura T."/>
        </authorList>
    </citation>
    <scope>NUCLEOTIDE SEQUENCE [LARGE SCALE GENOMIC DNA]</scope>
    <source>
        <strain evidence="5 6">Ca-7</strain>
    </source>
</reference>
<accession>A0A4C2E622</accession>
<dbReference type="PANTHER" id="PTHR12181:SF12">
    <property type="entry name" value="PHOSPHATIDATE PHOSPHATASE"/>
    <property type="match status" value="1"/>
</dbReference>
<feature type="compositionally biased region" description="Polar residues" evidence="3">
    <location>
        <begin position="148"/>
        <end position="167"/>
    </location>
</feature>
<dbReference type="Pfam" id="PF24565">
    <property type="entry name" value="Ned1_M"/>
    <property type="match status" value="1"/>
</dbReference>
<dbReference type="AlphaFoldDB" id="A0A4C2E622"/>
<dbReference type="Gene3D" id="3.40.50.1000">
    <property type="entry name" value="HAD superfamily/HAD-like"/>
    <property type="match status" value="1"/>
</dbReference>
<protein>
    <recommendedName>
        <fullName evidence="4">LNS2/PITP domain-containing protein</fullName>
    </recommendedName>
</protein>
<feature type="compositionally biased region" description="Acidic residues" evidence="3">
    <location>
        <begin position="502"/>
        <end position="511"/>
    </location>
</feature>
<feature type="region of interest" description="Disordered" evidence="3">
    <location>
        <begin position="637"/>
        <end position="739"/>
    </location>
</feature>
<dbReference type="Pfam" id="PF08235">
    <property type="entry name" value="LNS2"/>
    <property type="match status" value="1"/>
</dbReference>
<feature type="compositionally biased region" description="Acidic residues" evidence="3">
    <location>
        <begin position="812"/>
        <end position="836"/>
    </location>
</feature>
<feature type="region of interest" description="Disordered" evidence="3">
    <location>
        <begin position="578"/>
        <end position="601"/>
    </location>
</feature>
<sequence length="836" mass="92937">MQYVERAIGSVSKTWSSINPATLSGGIDVIVVEHPDGTLACSPFHVRFGKFQILKPSQKKVEVIVNGKSTNIPMKLGDSGEAYFVFETSTNVQGIPEELLSSPVMSAMNSPPQSPRQDNQAAEGDKSEGEFEASKKLEEPDFLDINDSESGTDNSNNTGSPLPTVSRTKTFQEKLNRRLTQIHIPSKLDNNGDLLLDIEGYKPNKDKVHDTDNQLKQLLKDELGNDLDISGFVKEDSNGNIRIVNPFEDHHHHQYPVSPPDSPPMTANESALNIEFSGDSSTLSGYTSSNTEADTNTNTNTDSKGSSSSTDGKFFIKTLRLSSEQLKCLDLTYGENDLTFSVDQGRALISSKLFVWRWNVPIVISDIDGTITKSDALGHVMTMFGKDWTHIGVAKLFSEIAKNGYNIMYLTARSTGQADSTRSYLRSIIQSGNRLPVGPVILSPDRTIAALRREVILKKPEVFKIACLNDMRSLYFDRHGHVKGEADERRHERESEKHALEEEQMSLEEMEERPTPFFAGFGNRITDALSYRTVGVPSSRIFTINPDGEVHMELLELAGYKSSYVFINELVDHFFPPVNNDDDDRSIRSAGPGSPINKSIDADANVESNLYLRSKQEEKFTDVNFWREPIPALEELTDISYSDDDDDERSKDTQADTNNTNGDCSSMPDNLPSRNRSTLSSPVSLKHSVTQESPSSSESGRNIRGTSLFRSTSPGQLDENHYTPYPQLSPPDGVKNRPPTREEIGQQIYLELGSPLRQPQLLDPPMEDLLASPESDISRLNISDNEAPEESMLKGNEGGTSAVSNEEFNQAGDDEEEDEENEEDEEDDEFDEDEFT</sequence>
<dbReference type="PANTHER" id="PTHR12181">
    <property type="entry name" value="LIPIN"/>
    <property type="match status" value="1"/>
</dbReference>
<evidence type="ECO:0000256" key="1">
    <source>
        <dbReference type="ARBA" id="ARBA00005476"/>
    </source>
</evidence>
<dbReference type="InterPro" id="IPR013209">
    <property type="entry name" value="LNS2"/>
</dbReference>
<keyword evidence="2" id="KW-0597">Phosphoprotein</keyword>
<evidence type="ECO:0000313" key="5">
    <source>
        <dbReference type="EMBL" id="GCE98179.1"/>
    </source>
</evidence>
<feature type="region of interest" description="Disordered" evidence="3">
    <location>
        <begin position="104"/>
        <end position="167"/>
    </location>
</feature>
<dbReference type="GO" id="GO:0008195">
    <property type="term" value="F:phosphatidate phosphatase activity"/>
    <property type="evidence" value="ECO:0007669"/>
    <property type="project" value="TreeGrafter"/>
</dbReference>
<dbReference type="FunFam" id="3.40.50.1000:FF:000063">
    <property type="entry name" value="Nuclear elongation and deformation protein"/>
    <property type="match status" value="1"/>
</dbReference>
<feature type="region of interest" description="Disordered" evidence="3">
    <location>
        <begin position="485"/>
        <end position="511"/>
    </location>
</feature>
<dbReference type="Pfam" id="PF04571">
    <property type="entry name" value="Lipin_N"/>
    <property type="match status" value="1"/>
</dbReference>
<feature type="compositionally biased region" description="Polar residues" evidence="3">
    <location>
        <begin position="704"/>
        <end position="715"/>
    </location>
</feature>